<dbReference type="PANTHER" id="PTHR34989:SF1">
    <property type="entry name" value="PROTEIN HDED"/>
    <property type="match status" value="1"/>
</dbReference>
<dbReference type="eggNOG" id="COG3247">
    <property type="taxonomic scope" value="Bacteria"/>
</dbReference>
<sequence length="186" mass="20726">MENPVSSMLNRGWKWFVIVGVIVALAGVFAISLPIAAGMTITTIVGTIFLVIGLVQVYHTFSIPDWKTKTWYVISALFYLIGGLFILGQPFIGLVTITVLMIATMIFNGVTRMLFGFNSRKHLAGWRWIVFSGLISTAIGIYFFSLMNNPEFSMSLLGIFIGVSLLFEGFSFIFIGTQMKKVIRNM</sequence>
<dbReference type="HOGENOM" id="CLU_091585_2_1_6"/>
<dbReference type="AlphaFoldDB" id="A0A0U1P604"/>
<evidence type="ECO:0000313" key="2">
    <source>
        <dbReference type="EMBL" id="GAD30127.1"/>
    </source>
</evidence>
<keyword evidence="1" id="KW-1133">Transmembrane helix</keyword>
<feature type="transmembrane region" description="Helical" evidence="1">
    <location>
        <begin position="37"/>
        <end position="58"/>
    </location>
</feature>
<dbReference type="RefSeq" id="WP_023932725.1">
    <property type="nucleotide sequence ID" value="NZ_DF196819.1"/>
</dbReference>
<feature type="transmembrane region" description="Helical" evidence="1">
    <location>
        <begin position="156"/>
        <end position="176"/>
    </location>
</feature>
<dbReference type="InterPro" id="IPR052712">
    <property type="entry name" value="Acid_resist_chaperone_HdeD"/>
</dbReference>
<evidence type="ECO:0000256" key="1">
    <source>
        <dbReference type="SAM" id="Phobius"/>
    </source>
</evidence>
<keyword evidence="1" id="KW-0472">Membrane</keyword>
<gene>
    <name evidence="2" type="ORF">PLEI_1782</name>
</gene>
<name>A0A0U1P604_PHOLE</name>
<accession>A0A0U1P604</accession>
<organism evidence="2 3">
    <name type="scientific">Photobacterium leiognathi lrivu.4.1</name>
    <dbReference type="NCBI Taxonomy" id="1248232"/>
    <lineage>
        <taxon>Bacteria</taxon>
        <taxon>Pseudomonadati</taxon>
        <taxon>Pseudomonadota</taxon>
        <taxon>Gammaproteobacteria</taxon>
        <taxon>Vibrionales</taxon>
        <taxon>Vibrionaceae</taxon>
        <taxon>Photobacterium</taxon>
    </lineage>
</organism>
<dbReference type="GO" id="GO:0005886">
    <property type="term" value="C:plasma membrane"/>
    <property type="evidence" value="ECO:0007669"/>
    <property type="project" value="TreeGrafter"/>
</dbReference>
<dbReference type="InterPro" id="IPR005325">
    <property type="entry name" value="DUF308_memb"/>
</dbReference>
<feature type="transmembrane region" description="Helical" evidence="1">
    <location>
        <begin position="70"/>
        <end position="88"/>
    </location>
</feature>
<dbReference type="EMBL" id="DF196819">
    <property type="protein sequence ID" value="GAD30127.1"/>
    <property type="molecule type" value="Genomic_DNA"/>
</dbReference>
<evidence type="ECO:0000313" key="3">
    <source>
        <dbReference type="Proteomes" id="UP000030675"/>
    </source>
</evidence>
<dbReference type="Pfam" id="PF03729">
    <property type="entry name" value="DUF308"/>
    <property type="match status" value="1"/>
</dbReference>
<feature type="transmembrane region" description="Helical" evidence="1">
    <location>
        <begin position="94"/>
        <end position="114"/>
    </location>
</feature>
<keyword evidence="1 2" id="KW-0812">Transmembrane</keyword>
<feature type="transmembrane region" description="Helical" evidence="1">
    <location>
        <begin position="12"/>
        <end position="31"/>
    </location>
</feature>
<reference evidence="3" key="1">
    <citation type="submission" date="2012-12" db="EMBL/GenBank/DDBJ databases">
        <title>Genome Sequence of Photobacterium leiognathi lrivu.4.1.</title>
        <authorList>
            <person name="Urbanczyk H."/>
            <person name="Ogura Y."/>
            <person name="Hayashi T."/>
            <person name="Dunlap P.V."/>
        </authorList>
    </citation>
    <scope>NUCLEOTIDE SEQUENCE [LARGE SCALE GENOMIC DNA]</scope>
    <source>
        <strain evidence="3">lrivu.4.1</strain>
    </source>
</reference>
<protein>
    <submittedName>
        <fullName evidence="2">Transmembrane protein, putative</fullName>
    </submittedName>
</protein>
<proteinExistence type="predicted"/>
<feature type="transmembrane region" description="Helical" evidence="1">
    <location>
        <begin position="126"/>
        <end position="144"/>
    </location>
</feature>
<dbReference type="Proteomes" id="UP000030675">
    <property type="component" value="Unassembled WGS sequence"/>
</dbReference>
<dbReference type="PANTHER" id="PTHR34989">
    <property type="entry name" value="PROTEIN HDED"/>
    <property type="match status" value="1"/>
</dbReference>